<keyword evidence="2" id="KW-1185">Reference proteome</keyword>
<dbReference type="RefSeq" id="WP_237239852.1">
    <property type="nucleotide sequence ID" value="NZ_JAKKDU010000009.1"/>
</dbReference>
<comment type="caution">
    <text evidence="1">The sequence shown here is derived from an EMBL/GenBank/DDBJ whole genome shotgun (WGS) entry which is preliminary data.</text>
</comment>
<sequence length="225" mass="26166">MKYNFISILLLLIFSCGKEKVILLPEITHSETTDIKDVSAAYLFYDETQKDSVELNRKNLISTTNWLVNVDKRLTLKQAIPHIKFLQEKKRNSSHINENAKNYFTCSDISRQNLGFIEFTDVYYNKKHIVNVLADNYSSLSNKLIINIESLNDIKINSHFNEINITHSNSQELNQDIKSLSNNKKNTVMLFFGKNLLFQDYITIKSIISKLNLENITISNNEFIY</sequence>
<reference evidence="1" key="1">
    <citation type="submission" date="2022-01" db="EMBL/GenBank/DDBJ databases">
        <title>Draft genome sequence of Sabulilitoribacter arenilitoris KCTC 52401.</title>
        <authorList>
            <person name="Oh J.-S."/>
        </authorList>
    </citation>
    <scope>NUCLEOTIDE SEQUENCE</scope>
    <source>
        <strain evidence="1">HMF6543</strain>
    </source>
</reference>
<evidence type="ECO:0000313" key="2">
    <source>
        <dbReference type="Proteomes" id="UP001199795"/>
    </source>
</evidence>
<dbReference type="Proteomes" id="UP001199795">
    <property type="component" value="Unassembled WGS sequence"/>
</dbReference>
<dbReference type="EMBL" id="JAKKDU010000009">
    <property type="protein sequence ID" value="MCF7568508.1"/>
    <property type="molecule type" value="Genomic_DNA"/>
</dbReference>
<organism evidence="1 2">
    <name type="scientific">Wocania arenilitoris</name>
    <dbReference type="NCBI Taxonomy" id="2044858"/>
    <lineage>
        <taxon>Bacteria</taxon>
        <taxon>Pseudomonadati</taxon>
        <taxon>Bacteroidota</taxon>
        <taxon>Flavobacteriia</taxon>
        <taxon>Flavobacteriales</taxon>
        <taxon>Flavobacteriaceae</taxon>
        <taxon>Wocania</taxon>
    </lineage>
</organism>
<protein>
    <submittedName>
        <fullName evidence="1">Uncharacterized protein</fullName>
    </submittedName>
</protein>
<accession>A0AAE3JKU8</accession>
<gene>
    <name evidence="1" type="ORF">L3X37_09040</name>
</gene>
<evidence type="ECO:0000313" key="1">
    <source>
        <dbReference type="EMBL" id="MCF7568508.1"/>
    </source>
</evidence>
<dbReference type="AlphaFoldDB" id="A0AAE3JKU8"/>
<name>A0AAE3JKU8_9FLAO</name>
<proteinExistence type="predicted"/>
<dbReference type="PROSITE" id="PS51257">
    <property type="entry name" value="PROKAR_LIPOPROTEIN"/>
    <property type="match status" value="1"/>
</dbReference>